<organism evidence="2 3">
    <name type="scientific">Cupriavidus necator (strain ATCC 43291 / DSM 13513 / CCUG 52238 / LMG 8453 / N-1)</name>
    <name type="common">Ralstonia eutropha</name>
    <dbReference type="NCBI Taxonomy" id="1042878"/>
    <lineage>
        <taxon>Bacteria</taxon>
        <taxon>Pseudomonadati</taxon>
        <taxon>Pseudomonadota</taxon>
        <taxon>Betaproteobacteria</taxon>
        <taxon>Burkholderiales</taxon>
        <taxon>Burkholderiaceae</taxon>
        <taxon>Cupriavidus</taxon>
    </lineage>
</organism>
<keyword evidence="1" id="KW-1133">Transmembrane helix</keyword>
<sequence>MAMAAIGMKTHMKDILTVGWKPVALMVLETLFLAVLFYGMLVWMRS</sequence>
<accession>G0EWZ4</accession>
<dbReference type="HOGENOM" id="CLU_3182691_0_0_4"/>
<dbReference type="AlphaFoldDB" id="G0EWZ4"/>
<keyword evidence="1" id="KW-0472">Membrane</keyword>
<protein>
    <submittedName>
        <fullName evidence="2">Uncharacterized protein</fullName>
    </submittedName>
</protein>
<dbReference type="KEGG" id="cnc:CNE_1c18270"/>
<name>G0EWZ4_CUPNN</name>
<keyword evidence="1" id="KW-0812">Transmembrane</keyword>
<feature type="transmembrane region" description="Helical" evidence="1">
    <location>
        <begin position="23"/>
        <end position="44"/>
    </location>
</feature>
<evidence type="ECO:0000256" key="1">
    <source>
        <dbReference type="SAM" id="Phobius"/>
    </source>
</evidence>
<evidence type="ECO:0000313" key="3">
    <source>
        <dbReference type="Proteomes" id="UP000006798"/>
    </source>
</evidence>
<dbReference type="Proteomes" id="UP000006798">
    <property type="component" value="Chromosome 1"/>
</dbReference>
<gene>
    <name evidence="2" type="ordered locus">CNE_1c18270</name>
</gene>
<proteinExistence type="predicted"/>
<dbReference type="EMBL" id="CP002877">
    <property type="protein sequence ID" value="AEI77167.1"/>
    <property type="molecule type" value="Genomic_DNA"/>
</dbReference>
<reference evidence="2 3" key="1">
    <citation type="journal article" date="2011" name="J. Bacteriol.">
        <title>Complete genome sequence of the type strain Cupriavidus necator N-1.</title>
        <authorList>
            <person name="Poehlein A."/>
            <person name="Kusian B."/>
            <person name="Friedrich B."/>
            <person name="Daniel R."/>
            <person name="Bowien B."/>
        </authorList>
    </citation>
    <scope>NUCLEOTIDE SEQUENCE [LARGE SCALE GENOMIC DNA]</scope>
    <source>
        <strain evidence="3">ATCC 43291 / DSM 13513 / CCUG 52238 / LMG 8453 / N-1</strain>
    </source>
</reference>
<evidence type="ECO:0000313" key="2">
    <source>
        <dbReference type="EMBL" id="AEI77167.1"/>
    </source>
</evidence>